<keyword evidence="3" id="KW-1185">Reference proteome</keyword>
<sequence>MGLASHARVREGLIVERALVRYGARGIAFRFQGCDTGGRDGLTGTACGRQEVRIRRLCRSGREMERQEPVMERQEPVGRRASDGLSPR</sequence>
<dbReference type="Proteomes" id="UP000010411">
    <property type="component" value="Unassembled WGS sequence"/>
</dbReference>
<evidence type="ECO:0000256" key="1">
    <source>
        <dbReference type="SAM" id="MobiDB-lite"/>
    </source>
</evidence>
<evidence type="ECO:0000313" key="3">
    <source>
        <dbReference type="Proteomes" id="UP000010411"/>
    </source>
</evidence>
<organism evidence="2 3">
    <name type="scientific">Streptomyces ipomoeae 91-03</name>
    <dbReference type="NCBI Taxonomy" id="698759"/>
    <lineage>
        <taxon>Bacteria</taxon>
        <taxon>Bacillati</taxon>
        <taxon>Actinomycetota</taxon>
        <taxon>Actinomycetes</taxon>
        <taxon>Kitasatosporales</taxon>
        <taxon>Streptomycetaceae</taxon>
        <taxon>Streptomyces</taxon>
    </lineage>
</organism>
<protein>
    <submittedName>
        <fullName evidence="2">Uncharacterized protein</fullName>
    </submittedName>
</protein>
<reference evidence="2 3" key="1">
    <citation type="submission" date="2012-11" db="EMBL/GenBank/DDBJ databases">
        <authorList>
            <person name="Huguet-Tapia J.C."/>
            <person name="Durkin A.S."/>
            <person name="Pettis G.S."/>
            <person name="Badger J.H."/>
        </authorList>
    </citation>
    <scope>NUCLEOTIDE SEQUENCE [LARGE SCALE GENOMIC DNA]</scope>
    <source>
        <strain evidence="2 3">91-03</strain>
    </source>
</reference>
<dbReference type="EMBL" id="AEJC01000153">
    <property type="protein sequence ID" value="EKX67411.1"/>
    <property type="molecule type" value="Genomic_DNA"/>
</dbReference>
<dbReference type="PATRIC" id="fig|698759.3.peg.2016"/>
<gene>
    <name evidence="2" type="ORF">STRIP9103_02806</name>
</gene>
<feature type="compositionally biased region" description="Basic and acidic residues" evidence="1">
    <location>
        <begin position="63"/>
        <end position="82"/>
    </location>
</feature>
<dbReference type="AlphaFoldDB" id="L1L2Y1"/>
<feature type="region of interest" description="Disordered" evidence="1">
    <location>
        <begin position="63"/>
        <end position="88"/>
    </location>
</feature>
<comment type="caution">
    <text evidence="2">The sequence shown here is derived from an EMBL/GenBank/DDBJ whole genome shotgun (WGS) entry which is preliminary data.</text>
</comment>
<accession>L1L2Y1</accession>
<proteinExistence type="predicted"/>
<evidence type="ECO:0000313" key="2">
    <source>
        <dbReference type="EMBL" id="EKX67411.1"/>
    </source>
</evidence>
<name>L1L2Y1_9ACTN</name>